<evidence type="ECO:0000313" key="2">
    <source>
        <dbReference type="RefSeq" id="XP_024869414.1"/>
    </source>
</evidence>
<dbReference type="GeneID" id="112453095"/>
<reference evidence="2 3" key="1">
    <citation type="submission" date="2025-04" db="UniProtKB">
        <authorList>
            <consortium name="RefSeq"/>
        </authorList>
    </citation>
    <scope>IDENTIFICATION</scope>
    <source>
        <tissue evidence="2 3">Whole body</tissue>
    </source>
</reference>
<gene>
    <name evidence="2" type="primary">LOC112453095</name>
    <name evidence="3" type="synonym">LOC112463511</name>
</gene>
<protein>
    <submittedName>
        <fullName evidence="2">Uncharacterized protein LOC112453095</fullName>
    </submittedName>
    <submittedName>
        <fullName evidence="3">Uncharacterized protein LOC112463511</fullName>
    </submittedName>
</protein>
<accession>A0A6J1PII5</accession>
<dbReference type="Proteomes" id="UP000504618">
    <property type="component" value="Unplaced"/>
</dbReference>
<proteinExistence type="predicted"/>
<dbReference type="RefSeq" id="XP_024869414.1">
    <property type="nucleotide sequence ID" value="XM_025013646.1"/>
</dbReference>
<evidence type="ECO:0000313" key="3">
    <source>
        <dbReference type="RefSeq" id="XP_024885706.1"/>
    </source>
</evidence>
<keyword evidence="1" id="KW-1185">Reference proteome</keyword>
<organism evidence="1 2">
    <name type="scientific">Temnothorax curvispinosus</name>
    <dbReference type="NCBI Taxonomy" id="300111"/>
    <lineage>
        <taxon>Eukaryota</taxon>
        <taxon>Metazoa</taxon>
        <taxon>Ecdysozoa</taxon>
        <taxon>Arthropoda</taxon>
        <taxon>Hexapoda</taxon>
        <taxon>Insecta</taxon>
        <taxon>Pterygota</taxon>
        <taxon>Neoptera</taxon>
        <taxon>Endopterygota</taxon>
        <taxon>Hymenoptera</taxon>
        <taxon>Apocrita</taxon>
        <taxon>Aculeata</taxon>
        <taxon>Formicoidea</taxon>
        <taxon>Formicidae</taxon>
        <taxon>Myrmicinae</taxon>
        <taxon>Temnothorax</taxon>
    </lineage>
</organism>
<dbReference type="AlphaFoldDB" id="A0A6J1PII5"/>
<sequence>MNFCFKRDPRVFPFAQRLSAEFSGDGDGDGDGRRRHVVCDETTARVGGEVEEEEQKAPRRRAVVGFLGLLPDLESPLDLASSDRLWTTAVHRWTSPSGPSLDRLLWISP</sequence>
<name>A0A6J1PII5_9HYME</name>
<evidence type="ECO:0000313" key="1">
    <source>
        <dbReference type="Proteomes" id="UP000504618"/>
    </source>
</evidence>
<dbReference type="RefSeq" id="XP_024885706.1">
    <property type="nucleotide sequence ID" value="XM_025029938.1"/>
</dbReference>